<comment type="caution">
    <text evidence="2">The sequence shown here is derived from an EMBL/GenBank/DDBJ whole genome shotgun (WGS) entry which is preliminary data.</text>
</comment>
<accession>A0A9W5YDK4</accession>
<sequence>MLNKLTDRVYYMPHSEETDRPSLGLICGSKYSLVVDSGNSPRHAKEFLSEIESMDIPPLKYLVITHNHWDHVFGIREMGLVTIANCNTKDTLEESKKLKWDDEALEEYINDEKFSEFTVNCIKKEITDRDNFQIGDLDITYKDCIEIDLGDVTCIIEAVGGDHTDDASIVYVPEERVIFLGDCIYGGMYQGEYGYTKEKLFPMIDKIQKYEADYFIISHEEISNRDKINELWTQLKITGQIAEDDSCIEQVTKRFSDTLNRKPSEDEEFYLNCFVNVNKITH</sequence>
<dbReference type="Proteomes" id="UP001144256">
    <property type="component" value="Unassembled WGS sequence"/>
</dbReference>
<dbReference type="PANTHER" id="PTHR42951:SF4">
    <property type="entry name" value="ACYL-COENZYME A THIOESTERASE MBLAC2"/>
    <property type="match status" value="1"/>
</dbReference>
<reference evidence="2" key="1">
    <citation type="submission" date="2022-06" db="EMBL/GenBank/DDBJ databases">
        <title>Vallitalea longa sp. nov., an anaerobic bacterium isolated from marine sediment.</title>
        <authorList>
            <person name="Hirano S."/>
            <person name="Terahara T."/>
            <person name="Mori K."/>
            <person name="Hamada M."/>
            <person name="Matsumoto R."/>
            <person name="Kobayashi T."/>
        </authorList>
    </citation>
    <scope>NUCLEOTIDE SEQUENCE</scope>
    <source>
        <strain evidence="2">SH18-1</strain>
    </source>
</reference>
<dbReference type="AlphaFoldDB" id="A0A9W5YDK4"/>
<keyword evidence="3" id="KW-1185">Reference proteome</keyword>
<dbReference type="PANTHER" id="PTHR42951">
    <property type="entry name" value="METALLO-BETA-LACTAMASE DOMAIN-CONTAINING"/>
    <property type="match status" value="1"/>
</dbReference>
<dbReference type="InterPro" id="IPR036866">
    <property type="entry name" value="RibonucZ/Hydroxyglut_hydro"/>
</dbReference>
<evidence type="ECO:0000313" key="3">
    <source>
        <dbReference type="Proteomes" id="UP001144256"/>
    </source>
</evidence>
<gene>
    <name evidence="2" type="ORF">SH1V18_31510</name>
</gene>
<name>A0A9W5YDK4_9FIRM</name>
<dbReference type="SUPFAM" id="SSF56281">
    <property type="entry name" value="Metallo-hydrolase/oxidoreductase"/>
    <property type="match status" value="1"/>
</dbReference>
<protein>
    <submittedName>
        <fullName evidence="2">Zn-dependent hydrolase</fullName>
    </submittedName>
</protein>
<evidence type="ECO:0000259" key="1">
    <source>
        <dbReference type="SMART" id="SM00849"/>
    </source>
</evidence>
<organism evidence="2 3">
    <name type="scientific">Vallitalea longa</name>
    <dbReference type="NCBI Taxonomy" id="2936439"/>
    <lineage>
        <taxon>Bacteria</taxon>
        <taxon>Bacillati</taxon>
        <taxon>Bacillota</taxon>
        <taxon>Clostridia</taxon>
        <taxon>Lachnospirales</taxon>
        <taxon>Vallitaleaceae</taxon>
        <taxon>Vallitalea</taxon>
    </lineage>
</organism>
<dbReference type="SMART" id="SM00849">
    <property type="entry name" value="Lactamase_B"/>
    <property type="match status" value="1"/>
</dbReference>
<dbReference type="GO" id="GO:0016787">
    <property type="term" value="F:hydrolase activity"/>
    <property type="evidence" value="ECO:0007669"/>
    <property type="project" value="UniProtKB-KW"/>
</dbReference>
<proteinExistence type="predicted"/>
<dbReference type="Pfam" id="PF00753">
    <property type="entry name" value="Lactamase_B"/>
    <property type="match status" value="1"/>
</dbReference>
<dbReference type="InterPro" id="IPR050855">
    <property type="entry name" value="NDM-1-like"/>
</dbReference>
<dbReference type="RefSeq" id="WP_281817065.1">
    <property type="nucleotide sequence ID" value="NZ_BRLB01000011.1"/>
</dbReference>
<evidence type="ECO:0000313" key="2">
    <source>
        <dbReference type="EMBL" id="GKX30671.1"/>
    </source>
</evidence>
<feature type="domain" description="Metallo-beta-lactamase" evidence="1">
    <location>
        <begin position="20"/>
        <end position="219"/>
    </location>
</feature>
<dbReference type="Gene3D" id="3.60.15.10">
    <property type="entry name" value="Ribonuclease Z/Hydroxyacylglutathione hydrolase-like"/>
    <property type="match status" value="1"/>
</dbReference>
<keyword evidence="2" id="KW-0378">Hydrolase</keyword>
<dbReference type="EMBL" id="BRLB01000011">
    <property type="protein sequence ID" value="GKX30671.1"/>
    <property type="molecule type" value="Genomic_DNA"/>
</dbReference>
<dbReference type="InterPro" id="IPR001279">
    <property type="entry name" value="Metallo-B-lactamas"/>
</dbReference>